<sequence length="153" mass="16953">MVKKSGGGVERVIMVVLQGAMVDLESINLKGGDEYEKGVGRIKEIEGEWINAVAKTQHTEHSVRRHIYGMSLLTFFPTVIEIAALTAFDSVLIDGARSRRPPRSPPLPLRTRRRLLRPEQRLLSSLWPAKSWMRALDVVVGLGVTAIVGEELG</sequence>
<name>A0ABU6RMY0_9FABA</name>
<comment type="caution">
    <text evidence="1">The sequence shown here is derived from an EMBL/GenBank/DDBJ whole genome shotgun (WGS) entry which is preliminary data.</text>
</comment>
<keyword evidence="2" id="KW-1185">Reference proteome</keyword>
<dbReference type="Proteomes" id="UP001341840">
    <property type="component" value="Unassembled WGS sequence"/>
</dbReference>
<evidence type="ECO:0000313" key="2">
    <source>
        <dbReference type="Proteomes" id="UP001341840"/>
    </source>
</evidence>
<organism evidence="1 2">
    <name type="scientific">Stylosanthes scabra</name>
    <dbReference type="NCBI Taxonomy" id="79078"/>
    <lineage>
        <taxon>Eukaryota</taxon>
        <taxon>Viridiplantae</taxon>
        <taxon>Streptophyta</taxon>
        <taxon>Embryophyta</taxon>
        <taxon>Tracheophyta</taxon>
        <taxon>Spermatophyta</taxon>
        <taxon>Magnoliopsida</taxon>
        <taxon>eudicotyledons</taxon>
        <taxon>Gunneridae</taxon>
        <taxon>Pentapetalae</taxon>
        <taxon>rosids</taxon>
        <taxon>fabids</taxon>
        <taxon>Fabales</taxon>
        <taxon>Fabaceae</taxon>
        <taxon>Papilionoideae</taxon>
        <taxon>50 kb inversion clade</taxon>
        <taxon>dalbergioids sensu lato</taxon>
        <taxon>Dalbergieae</taxon>
        <taxon>Pterocarpus clade</taxon>
        <taxon>Stylosanthes</taxon>
    </lineage>
</organism>
<accession>A0ABU6RMY0</accession>
<protein>
    <submittedName>
        <fullName evidence="1">Uncharacterized protein</fullName>
    </submittedName>
</protein>
<evidence type="ECO:0000313" key="1">
    <source>
        <dbReference type="EMBL" id="MED6125048.1"/>
    </source>
</evidence>
<gene>
    <name evidence="1" type="ORF">PIB30_064775</name>
</gene>
<proteinExistence type="predicted"/>
<reference evidence="1 2" key="1">
    <citation type="journal article" date="2023" name="Plants (Basel)">
        <title>Bridging the Gap: Combining Genomics and Transcriptomics Approaches to Understand Stylosanthes scabra, an Orphan Legume from the Brazilian Caatinga.</title>
        <authorList>
            <person name="Ferreira-Neto J.R.C."/>
            <person name="da Silva M.D."/>
            <person name="Binneck E."/>
            <person name="de Melo N.F."/>
            <person name="da Silva R.H."/>
            <person name="de Melo A.L.T.M."/>
            <person name="Pandolfi V."/>
            <person name="Bustamante F.O."/>
            <person name="Brasileiro-Vidal A.C."/>
            <person name="Benko-Iseppon A.M."/>
        </authorList>
    </citation>
    <scope>NUCLEOTIDE SEQUENCE [LARGE SCALE GENOMIC DNA]</scope>
    <source>
        <tissue evidence="1">Leaves</tissue>
    </source>
</reference>
<dbReference type="EMBL" id="JASCZI010030844">
    <property type="protein sequence ID" value="MED6125048.1"/>
    <property type="molecule type" value="Genomic_DNA"/>
</dbReference>